<dbReference type="PANTHER" id="PTHR42648">
    <property type="entry name" value="TRANSPOSASE, PUTATIVE-RELATED"/>
    <property type="match status" value="1"/>
</dbReference>
<name>A0A6L2MYH1_TANCI</name>
<dbReference type="SUPFAM" id="SSF53098">
    <property type="entry name" value="Ribonuclease H-like"/>
    <property type="match status" value="1"/>
</dbReference>
<dbReference type="Pfam" id="PF22936">
    <property type="entry name" value="Pol_BBD"/>
    <property type="match status" value="1"/>
</dbReference>
<evidence type="ECO:0000256" key="3">
    <source>
        <dbReference type="SAM" id="Phobius"/>
    </source>
</evidence>
<dbReference type="InterPro" id="IPR054722">
    <property type="entry name" value="PolX-like_BBD"/>
</dbReference>
<dbReference type="InterPro" id="IPR039537">
    <property type="entry name" value="Retrotran_Ty1/copia-like"/>
</dbReference>
<evidence type="ECO:0000256" key="2">
    <source>
        <dbReference type="SAM" id="MobiDB-lite"/>
    </source>
</evidence>
<dbReference type="GO" id="GO:0008233">
    <property type="term" value="F:peptidase activity"/>
    <property type="evidence" value="ECO:0007669"/>
    <property type="project" value="UniProtKB-KW"/>
</dbReference>
<comment type="caution">
    <text evidence="5">The sequence shown here is derived from an EMBL/GenBank/DDBJ whole genome shotgun (WGS) entry which is preliminary data.</text>
</comment>
<accession>A0A6L2MYH1</accession>
<keyword evidence="1" id="KW-0645">Protease</keyword>
<protein>
    <submittedName>
        <fullName evidence="5">Integrase, catalytic region, zinc finger, CCHC-type, peptidase aspartic, catalytic</fullName>
    </submittedName>
</protein>
<feature type="domain" description="Retrovirus-related Pol polyprotein from transposon TNT 1-94-like beta-barrel" evidence="4">
    <location>
        <begin position="141"/>
        <end position="213"/>
    </location>
</feature>
<proteinExistence type="predicted"/>
<feature type="transmembrane region" description="Helical" evidence="3">
    <location>
        <begin position="37"/>
        <end position="62"/>
    </location>
</feature>
<keyword evidence="3" id="KW-1133">Transmembrane helix</keyword>
<gene>
    <name evidence="5" type="ORF">Tci_049292</name>
</gene>
<feature type="region of interest" description="Disordered" evidence="2">
    <location>
        <begin position="419"/>
        <end position="438"/>
    </location>
</feature>
<organism evidence="5">
    <name type="scientific">Tanacetum cinerariifolium</name>
    <name type="common">Dalmatian daisy</name>
    <name type="synonym">Chrysanthemum cinerariifolium</name>
    <dbReference type="NCBI Taxonomy" id="118510"/>
    <lineage>
        <taxon>Eukaryota</taxon>
        <taxon>Viridiplantae</taxon>
        <taxon>Streptophyta</taxon>
        <taxon>Embryophyta</taxon>
        <taxon>Tracheophyta</taxon>
        <taxon>Spermatophyta</taxon>
        <taxon>Magnoliopsida</taxon>
        <taxon>eudicotyledons</taxon>
        <taxon>Gunneridae</taxon>
        <taxon>Pentapetalae</taxon>
        <taxon>asterids</taxon>
        <taxon>campanulids</taxon>
        <taxon>Asterales</taxon>
        <taxon>Asteraceae</taxon>
        <taxon>Asteroideae</taxon>
        <taxon>Anthemideae</taxon>
        <taxon>Anthemidinae</taxon>
        <taxon>Tanacetum</taxon>
    </lineage>
</organism>
<dbReference type="GO" id="GO:0006508">
    <property type="term" value="P:proteolysis"/>
    <property type="evidence" value="ECO:0007669"/>
    <property type="project" value="UniProtKB-KW"/>
</dbReference>
<evidence type="ECO:0000313" key="5">
    <source>
        <dbReference type="EMBL" id="GEU77314.1"/>
    </source>
</evidence>
<dbReference type="InterPro" id="IPR012337">
    <property type="entry name" value="RNaseH-like_sf"/>
</dbReference>
<evidence type="ECO:0000256" key="1">
    <source>
        <dbReference type="ARBA" id="ARBA00022670"/>
    </source>
</evidence>
<dbReference type="PANTHER" id="PTHR42648:SF18">
    <property type="entry name" value="RETROTRANSPOSON, UNCLASSIFIED-LIKE PROTEIN"/>
    <property type="match status" value="1"/>
</dbReference>
<evidence type="ECO:0000259" key="4">
    <source>
        <dbReference type="Pfam" id="PF22936"/>
    </source>
</evidence>
<sequence length="501" mass="56652">MIYEIAKLKAQLFDKESEQKDTTCGTSVNTKFAKKSILGYQLLLLDPNGMLSLLYIYLRLFLRIDPRKTSRKDNFVPNKPSKASIKTNSITVSQPYVIIKKAVNSDYKNFSSKGVDITTKTKRPQPRSNIKNDRVIQICLWCIDSGCSKHMTRNLKLLINFVRKLLGTVRFGNDHVATIMGFGDLKWGNILITRVYFIKSLGHNLFSVGQFCDSDLEVAFRRNTCFVRNLDGVNLLKGNRTTNLYTIDLVTGLSKFKYHKEHLCPFCENRMLVEAARTMLLFSHAPLFLWAEAIATACYTQNHSIIHRRFNKTPYELINGRKPDIFFLHIFGAFCYPKNEHEDIGMLGAIGLNLPYAPSTTTTQTQTKGELDLLFEAMYDDHVGGQLLAAPTTVLAAQAPRVLHAPMASRTTADFSLTPFSQAKSSPSTSQNFDELKTQQQHDYPSLVIIVDNVLNAMFDANTFVNPFATPSISAAESSSSQYVDPSNMHTFYQPYPYEYQ</sequence>
<reference evidence="5" key="1">
    <citation type="journal article" date="2019" name="Sci. Rep.">
        <title>Draft genome of Tanacetum cinerariifolium, the natural source of mosquito coil.</title>
        <authorList>
            <person name="Yamashiro T."/>
            <person name="Shiraishi A."/>
            <person name="Satake H."/>
            <person name="Nakayama K."/>
        </authorList>
    </citation>
    <scope>NUCLEOTIDE SEQUENCE</scope>
</reference>
<keyword evidence="1" id="KW-0378">Hydrolase</keyword>
<keyword evidence="3" id="KW-0472">Membrane</keyword>
<dbReference type="EMBL" id="BKCJ010007448">
    <property type="protein sequence ID" value="GEU77314.1"/>
    <property type="molecule type" value="Genomic_DNA"/>
</dbReference>
<dbReference type="AlphaFoldDB" id="A0A6L2MYH1"/>
<keyword evidence="3" id="KW-0812">Transmembrane</keyword>